<evidence type="ECO:0000313" key="3">
    <source>
        <dbReference type="EMBL" id="HIZ08725.1"/>
    </source>
</evidence>
<feature type="active site" description="Tele-phosphohistidine intermediate" evidence="1">
    <location>
        <position position="8"/>
    </location>
</feature>
<dbReference type="Gene3D" id="3.40.50.1240">
    <property type="entry name" value="Phosphoglycerate mutase-like"/>
    <property type="match status" value="1"/>
</dbReference>
<feature type="active site" description="Proton donor/acceptor" evidence="1">
    <location>
        <position position="83"/>
    </location>
</feature>
<feature type="binding site" evidence="2">
    <location>
        <begin position="7"/>
        <end position="14"/>
    </location>
    <ligand>
        <name>substrate</name>
    </ligand>
</feature>
<gene>
    <name evidence="3" type="ORF">IAA08_12415</name>
</gene>
<dbReference type="SMART" id="SM00855">
    <property type="entry name" value="PGAM"/>
    <property type="match status" value="1"/>
</dbReference>
<feature type="binding site" evidence="2">
    <location>
        <position position="59"/>
    </location>
    <ligand>
        <name>substrate</name>
    </ligand>
</feature>
<dbReference type="PANTHER" id="PTHR48100:SF1">
    <property type="entry name" value="HISTIDINE PHOSPHATASE FAMILY PROTEIN-RELATED"/>
    <property type="match status" value="1"/>
</dbReference>
<sequence length="213" mass="24553">MKIYLMRHGETYWNHLGYIQGSSDIELTPYGIELAEKTRDGFAKDGIHFDRIYTSPYKRALKTAEIINEKQHAPLIKDSRIREMSFGAYEGKSIEELKKTDENVRFCFSLPSKYVPRGGETFQEVSARMKDFFEQEVRPLEGKCETILITCHGAFIRTVLTWVKQLPLDTFWSANSQPNCCVNLLSLEGGSFTVEKEGILYYEPSEKMKRGIL</sequence>
<dbReference type="GO" id="GO:0016791">
    <property type="term" value="F:phosphatase activity"/>
    <property type="evidence" value="ECO:0007669"/>
    <property type="project" value="TreeGrafter"/>
</dbReference>
<dbReference type="Pfam" id="PF00300">
    <property type="entry name" value="His_Phos_1"/>
    <property type="match status" value="1"/>
</dbReference>
<comment type="caution">
    <text evidence="3">The sequence shown here is derived from an EMBL/GenBank/DDBJ whole genome shotgun (WGS) entry which is preliminary data.</text>
</comment>
<dbReference type="InterPro" id="IPR029033">
    <property type="entry name" value="His_PPase_superfam"/>
</dbReference>
<evidence type="ECO:0000256" key="2">
    <source>
        <dbReference type="PIRSR" id="PIRSR613078-2"/>
    </source>
</evidence>
<dbReference type="EMBL" id="DXCH01000333">
    <property type="protein sequence ID" value="HIZ08725.1"/>
    <property type="molecule type" value="Genomic_DNA"/>
</dbReference>
<evidence type="ECO:0000313" key="4">
    <source>
        <dbReference type="Proteomes" id="UP000824024"/>
    </source>
</evidence>
<protein>
    <submittedName>
        <fullName evidence="3">Histidine phosphatase family protein</fullName>
    </submittedName>
</protein>
<dbReference type="GO" id="GO:0005737">
    <property type="term" value="C:cytoplasm"/>
    <property type="evidence" value="ECO:0007669"/>
    <property type="project" value="TreeGrafter"/>
</dbReference>
<reference evidence="3" key="1">
    <citation type="journal article" date="2021" name="PeerJ">
        <title>Extensive microbial diversity within the chicken gut microbiome revealed by metagenomics and culture.</title>
        <authorList>
            <person name="Gilroy R."/>
            <person name="Ravi A."/>
            <person name="Getino M."/>
            <person name="Pursley I."/>
            <person name="Horton D.L."/>
            <person name="Alikhan N.F."/>
            <person name="Baker D."/>
            <person name="Gharbi K."/>
            <person name="Hall N."/>
            <person name="Watson M."/>
            <person name="Adriaenssens E.M."/>
            <person name="Foster-Nyarko E."/>
            <person name="Jarju S."/>
            <person name="Secka A."/>
            <person name="Antonio M."/>
            <person name="Oren A."/>
            <person name="Chaudhuri R.R."/>
            <person name="La Ragione R."/>
            <person name="Hildebrand F."/>
            <person name="Pallen M.J."/>
        </authorList>
    </citation>
    <scope>NUCLEOTIDE SEQUENCE</scope>
    <source>
        <strain evidence="3">CHK192-9172</strain>
    </source>
</reference>
<dbReference type="InterPro" id="IPR050275">
    <property type="entry name" value="PGM_Phosphatase"/>
</dbReference>
<evidence type="ECO:0000256" key="1">
    <source>
        <dbReference type="PIRSR" id="PIRSR613078-1"/>
    </source>
</evidence>
<accession>A0A9D2IH02</accession>
<dbReference type="InterPro" id="IPR013078">
    <property type="entry name" value="His_Pase_superF_clade-1"/>
</dbReference>
<dbReference type="AlphaFoldDB" id="A0A9D2IH02"/>
<proteinExistence type="predicted"/>
<dbReference type="SUPFAM" id="SSF53254">
    <property type="entry name" value="Phosphoglycerate mutase-like"/>
    <property type="match status" value="1"/>
</dbReference>
<dbReference type="CDD" id="cd07067">
    <property type="entry name" value="HP_PGM_like"/>
    <property type="match status" value="1"/>
</dbReference>
<organism evidence="3 4">
    <name type="scientific">Candidatus Eubacterium avistercoris</name>
    <dbReference type="NCBI Taxonomy" id="2838567"/>
    <lineage>
        <taxon>Bacteria</taxon>
        <taxon>Bacillati</taxon>
        <taxon>Bacillota</taxon>
        <taxon>Clostridia</taxon>
        <taxon>Eubacteriales</taxon>
        <taxon>Eubacteriaceae</taxon>
        <taxon>Eubacterium</taxon>
    </lineage>
</organism>
<name>A0A9D2IH02_9FIRM</name>
<dbReference type="Proteomes" id="UP000824024">
    <property type="component" value="Unassembled WGS sequence"/>
</dbReference>
<reference evidence="3" key="2">
    <citation type="submission" date="2021-04" db="EMBL/GenBank/DDBJ databases">
        <authorList>
            <person name="Gilroy R."/>
        </authorList>
    </citation>
    <scope>NUCLEOTIDE SEQUENCE</scope>
    <source>
        <strain evidence="3">CHK192-9172</strain>
    </source>
</reference>
<dbReference type="PANTHER" id="PTHR48100">
    <property type="entry name" value="BROAD-SPECIFICITY PHOSPHATASE YOR283W-RELATED"/>
    <property type="match status" value="1"/>
</dbReference>